<dbReference type="PROSITE" id="PS51155">
    <property type="entry name" value="CHIT_BIND_RR_2"/>
    <property type="match status" value="1"/>
</dbReference>
<dbReference type="AlphaFoldDB" id="A0A6P8ZBC7"/>
<dbReference type="CTD" id="36613"/>
<feature type="region of interest" description="Disordered" evidence="2">
    <location>
        <begin position="377"/>
        <end position="398"/>
    </location>
</feature>
<dbReference type="RefSeq" id="XP_034244977.1">
    <property type="nucleotide sequence ID" value="XM_034389086.1"/>
</dbReference>
<name>A0A6P8ZBC7_THRPL</name>
<dbReference type="GeneID" id="117647363"/>
<proteinExistence type="predicted"/>
<dbReference type="KEGG" id="tpal:117647363"/>
<reference evidence="4" key="1">
    <citation type="submission" date="2025-08" db="UniProtKB">
        <authorList>
            <consortium name="RefSeq"/>
        </authorList>
    </citation>
    <scope>IDENTIFICATION</scope>
    <source>
        <tissue evidence="4">Total insect</tissue>
    </source>
</reference>
<accession>A0A6P8ZBC7</accession>
<dbReference type="Pfam" id="PF00379">
    <property type="entry name" value="Chitin_bind_4"/>
    <property type="match status" value="1"/>
</dbReference>
<feature type="compositionally biased region" description="Low complexity" evidence="2">
    <location>
        <begin position="115"/>
        <end position="131"/>
    </location>
</feature>
<protein>
    <submittedName>
        <fullName evidence="4">RNA polymerase II degradation factor 1</fullName>
    </submittedName>
</protein>
<gene>
    <name evidence="4" type="primary">LOC117647363</name>
</gene>
<dbReference type="OrthoDB" id="8195082at2759"/>
<dbReference type="InterPro" id="IPR000618">
    <property type="entry name" value="Insect_cuticle"/>
</dbReference>
<dbReference type="Proteomes" id="UP000515158">
    <property type="component" value="Unplaced"/>
</dbReference>
<feature type="region of interest" description="Disordered" evidence="2">
    <location>
        <begin position="113"/>
        <end position="138"/>
    </location>
</feature>
<sequence length="398" mass="44642">MEYTKLAVVQQQTGEQFSTFGEGVETFKQINNRPVEPSAQPAVQTRTQFTPRPAVPAVTTATFQPPQPIRAAPAAPTPIEFPNALPAPAEQHDAQVFTRRPLTGTPSQAIPVALQQQRAQPQQPQQSQQSAEALRVQQENERLQAETLRIQQENQRIKAENQRIQQENLRFRQETQQSQQQPDSQRFQQAQHQIQEQFVSQLDELPQQEVVRTAPVVAQPTRSRGATRRPIAVLDAAPKPAAPVRTTPIRVVSAAPVRAEAAVAVNPEEEALFEEQAKNAQYTFASSVDDKLTDNSQLRQETRDGLNLAGLYSYSDGFFRRTVHYEADENGYRVVKEEVEPIGDGPQLNPNGAAEVQAQISGQNFGYRITADDIKERKETEKVPVQQGRFRQEQEFSR</sequence>
<feature type="compositionally biased region" description="Low complexity" evidence="2">
    <location>
        <begin position="174"/>
        <end position="192"/>
    </location>
</feature>
<feature type="region of interest" description="Disordered" evidence="2">
    <location>
        <begin position="171"/>
        <end position="192"/>
    </location>
</feature>
<evidence type="ECO:0000256" key="1">
    <source>
        <dbReference type="PROSITE-ProRule" id="PRU00497"/>
    </source>
</evidence>
<dbReference type="InParanoid" id="A0A6P8ZBC7"/>
<dbReference type="GO" id="GO:0042302">
    <property type="term" value="F:structural constituent of cuticle"/>
    <property type="evidence" value="ECO:0007669"/>
    <property type="project" value="UniProtKB-UniRule"/>
</dbReference>
<evidence type="ECO:0000313" key="4">
    <source>
        <dbReference type="RefSeq" id="XP_034244977.1"/>
    </source>
</evidence>
<evidence type="ECO:0000313" key="3">
    <source>
        <dbReference type="Proteomes" id="UP000515158"/>
    </source>
</evidence>
<keyword evidence="1" id="KW-0193">Cuticle</keyword>
<keyword evidence="3" id="KW-1185">Reference proteome</keyword>
<evidence type="ECO:0000256" key="2">
    <source>
        <dbReference type="SAM" id="MobiDB-lite"/>
    </source>
</evidence>
<organism evidence="4">
    <name type="scientific">Thrips palmi</name>
    <name type="common">Melon thrips</name>
    <dbReference type="NCBI Taxonomy" id="161013"/>
    <lineage>
        <taxon>Eukaryota</taxon>
        <taxon>Metazoa</taxon>
        <taxon>Ecdysozoa</taxon>
        <taxon>Arthropoda</taxon>
        <taxon>Hexapoda</taxon>
        <taxon>Insecta</taxon>
        <taxon>Pterygota</taxon>
        <taxon>Neoptera</taxon>
        <taxon>Paraneoptera</taxon>
        <taxon>Thysanoptera</taxon>
        <taxon>Terebrantia</taxon>
        <taxon>Thripoidea</taxon>
        <taxon>Thripidae</taxon>
        <taxon>Thrips</taxon>
    </lineage>
</organism>